<keyword evidence="1" id="KW-0732">Signal</keyword>
<dbReference type="EMBL" id="JARKIB010000009">
    <property type="protein sequence ID" value="KAJ7776234.1"/>
    <property type="molecule type" value="Genomic_DNA"/>
</dbReference>
<comment type="caution">
    <text evidence="3">The sequence shown here is derived from an EMBL/GenBank/DDBJ whole genome shotgun (WGS) entry which is preliminary data.</text>
</comment>
<dbReference type="PANTHER" id="PTHR42059">
    <property type="entry name" value="TNT DOMAIN-CONTAINING PROTEIN"/>
    <property type="match status" value="1"/>
</dbReference>
<reference evidence="3" key="1">
    <citation type="submission" date="2023-03" db="EMBL/GenBank/DDBJ databases">
        <title>Massive genome expansion in bonnet fungi (Mycena s.s.) driven by repeated elements and novel gene families across ecological guilds.</title>
        <authorList>
            <consortium name="Lawrence Berkeley National Laboratory"/>
            <person name="Harder C.B."/>
            <person name="Miyauchi S."/>
            <person name="Viragh M."/>
            <person name="Kuo A."/>
            <person name="Thoen E."/>
            <person name="Andreopoulos B."/>
            <person name="Lu D."/>
            <person name="Skrede I."/>
            <person name="Drula E."/>
            <person name="Henrissat B."/>
            <person name="Morin E."/>
            <person name="Kohler A."/>
            <person name="Barry K."/>
            <person name="LaButti K."/>
            <person name="Morin E."/>
            <person name="Salamov A."/>
            <person name="Lipzen A."/>
            <person name="Mereny Z."/>
            <person name="Hegedus B."/>
            <person name="Baldrian P."/>
            <person name="Stursova M."/>
            <person name="Weitz H."/>
            <person name="Taylor A."/>
            <person name="Grigoriev I.V."/>
            <person name="Nagy L.G."/>
            <person name="Martin F."/>
            <person name="Kauserud H."/>
        </authorList>
    </citation>
    <scope>NUCLEOTIDE SEQUENCE</scope>
    <source>
        <strain evidence="3">CBHHK182m</strain>
    </source>
</reference>
<keyword evidence="4" id="KW-1185">Reference proteome</keyword>
<accession>A0AAD7NV26</accession>
<evidence type="ECO:0000256" key="1">
    <source>
        <dbReference type="SAM" id="SignalP"/>
    </source>
</evidence>
<protein>
    <recommendedName>
        <fullName evidence="2">TNT domain-containing protein</fullName>
    </recommendedName>
</protein>
<evidence type="ECO:0000259" key="2">
    <source>
        <dbReference type="Pfam" id="PF14021"/>
    </source>
</evidence>
<feature type="domain" description="TNT" evidence="2">
    <location>
        <begin position="110"/>
        <end position="199"/>
    </location>
</feature>
<dbReference type="InterPro" id="IPR053024">
    <property type="entry name" value="Fungal_surface_NADase"/>
</dbReference>
<dbReference type="GO" id="GO:0050135">
    <property type="term" value="F:NADP+ nucleosidase activity"/>
    <property type="evidence" value="ECO:0007669"/>
    <property type="project" value="InterPro"/>
</dbReference>
<evidence type="ECO:0000313" key="3">
    <source>
        <dbReference type="EMBL" id="KAJ7776234.1"/>
    </source>
</evidence>
<dbReference type="Proteomes" id="UP001215598">
    <property type="component" value="Unassembled WGS sequence"/>
</dbReference>
<sequence length="201" mass="21366">MFSSLLAIATALAVSSIPTIVGLPTSRCNCQGTNFTDPTFFCGDSRLGPAVLPTTGELGVLLNHYDRLGGLCPGEFLAKWTLNGTYQFPPINGFQISTTGMPIEGNETFVPGMLLDRFGHATGGFLAPADTPFSQRSLPPSSLGPPTNYHIYRVEVNNLTVLTGTIAPWFSQPGQGTQYELPEGTSVQTLLDAGILTEIAQ</sequence>
<proteinExistence type="predicted"/>
<feature type="signal peptide" evidence="1">
    <location>
        <begin position="1"/>
        <end position="22"/>
    </location>
</feature>
<gene>
    <name evidence="3" type="ORF">B0H16DRAFT_1659731</name>
</gene>
<dbReference type="InterPro" id="IPR025331">
    <property type="entry name" value="TNT"/>
</dbReference>
<dbReference type="PANTHER" id="PTHR42059:SF1">
    <property type="entry name" value="TNT DOMAIN-CONTAINING PROTEIN"/>
    <property type="match status" value="1"/>
</dbReference>
<dbReference type="Pfam" id="PF14021">
    <property type="entry name" value="TNT"/>
    <property type="match status" value="1"/>
</dbReference>
<evidence type="ECO:0000313" key="4">
    <source>
        <dbReference type="Proteomes" id="UP001215598"/>
    </source>
</evidence>
<organism evidence="3 4">
    <name type="scientific">Mycena metata</name>
    <dbReference type="NCBI Taxonomy" id="1033252"/>
    <lineage>
        <taxon>Eukaryota</taxon>
        <taxon>Fungi</taxon>
        <taxon>Dikarya</taxon>
        <taxon>Basidiomycota</taxon>
        <taxon>Agaricomycotina</taxon>
        <taxon>Agaricomycetes</taxon>
        <taxon>Agaricomycetidae</taxon>
        <taxon>Agaricales</taxon>
        <taxon>Marasmiineae</taxon>
        <taxon>Mycenaceae</taxon>
        <taxon>Mycena</taxon>
    </lineage>
</organism>
<feature type="chain" id="PRO_5042274903" description="TNT domain-containing protein" evidence="1">
    <location>
        <begin position="23"/>
        <end position="201"/>
    </location>
</feature>
<dbReference type="AlphaFoldDB" id="A0AAD7NV26"/>
<name>A0AAD7NV26_9AGAR</name>